<dbReference type="RefSeq" id="WP_151079586.1">
    <property type="nucleotide sequence ID" value="NZ_CP047647.1"/>
</dbReference>
<feature type="compositionally biased region" description="Basic and acidic residues" evidence="1">
    <location>
        <begin position="174"/>
        <end position="188"/>
    </location>
</feature>
<protein>
    <submittedName>
        <fullName evidence="3">Uncharacterized protein</fullName>
    </submittedName>
</protein>
<evidence type="ECO:0000256" key="1">
    <source>
        <dbReference type="SAM" id="MobiDB-lite"/>
    </source>
</evidence>
<feature type="chain" id="PRO_5043377721" evidence="2">
    <location>
        <begin position="22"/>
        <end position="188"/>
    </location>
</feature>
<name>A0A7L5A2A4_9BACT</name>
<feature type="region of interest" description="Disordered" evidence="1">
    <location>
        <begin position="159"/>
        <end position="188"/>
    </location>
</feature>
<evidence type="ECO:0000256" key="2">
    <source>
        <dbReference type="SAM" id="SignalP"/>
    </source>
</evidence>
<evidence type="ECO:0000313" key="4">
    <source>
        <dbReference type="Proteomes" id="UP000326380"/>
    </source>
</evidence>
<dbReference type="Proteomes" id="UP000326380">
    <property type="component" value="Unassembled WGS sequence"/>
</dbReference>
<reference evidence="3 4" key="1">
    <citation type="submission" date="2019-09" db="EMBL/GenBank/DDBJ databases">
        <title>Genome sequence of Hymenobacter sp. M3.</title>
        <authorList>
            <person name="Srinivasan S."/>
        </authorList>
    </citation>
    <scope>NUCLEOTIDE SEQUENCE [LARGE SCALE GENOMIC DNA]</scope>
    <source>
        <strain evidence="3 4">M3</strain>
    </source>
</reference>
<accession>A0A7L5A2A4</accession>
<feature type="signal peptide" evidence="2">
    <location>
        <begin position="1"/>
        <end position="21"/>
    </location>
</feature>
<dbReference type="EMBL" id="VTWU01000005">
    <property type="protein sequence ID" value="KAA9331408.1"/>
    <property type="molecule type" value="Genomic_DNA"/>
</dbReference>
<keyword evidence="4" id="KW-1185">Reference proteome</keyword>
<keyword evidence="2" id="KW-0732">Signal</keyword>
<organism evidence="3 4">
    <name type="scientific">Hymenobacter busanensis</name>
    <dbReference type="NCBI Taxonomy" id="2607656"/>
    <lineage>
        <taxon>Bacteria</taxon>
        <taxon>Pseudomonadati</taxon>
        <taxon>Bacteroidota</taxon>
        <taxon>Cytophagia</taxon>
        <taxon>Cytophagales</taxon>
        <taxon>Hymenobacteraceae</taxon>
        <taxon>Hymenobacter</taxon>
    </lineage>
</organism>
<comment type="caution">
    <text evidence="3">The sequence shown here is derived from an EMBL/GenBank/DDBJ whole genome shotgun (WGS) entry which is preliminary data.</text>
</comment>
<proteinExistence type="predicted"/>
<sequence>MSVRRLLPLAFLVVTATTAQAQKYRTAAGLRLGGGNYGLSIQQKIAPKATLEGLGILNTREVTGTLLAERHFPILGPSLNYYFGAGGHLGGHKDYGTVGGFDAIVGAEYKIAFIPFVVSFDFKPSYEINNDEWFRFPTAFSLRYVLIKEKKKASVLDGLFGGGDKEKTKKQRPDKKNDSQPRLRDRVF</sequence>
<evidence type="ECO:0000313" key="3">
    <source>
        <dbReference type="EMBL" id="KAA9331408.1"/>
    </source>
</evidence>
<gene>
    <name evidence="3" type="ORF">F0P96_14285</name>
</gene>
<dbReference type="AlphaFoldDB" id="A0A7L5A2A4"/>